<evidence type="ECO:0000256" key="1">
    <source>
        <dbReference type="ARBA" id="ARBA00023125"/>
    </source>
</evidence>
<evidence type="ECO:0000313" key="6">
    <source>
        <dbReference type="Proteomes" id="UP000186136"/>
    </source>
</evidence>
<dbReference type="Gene3D" id="2.60.40.1390">
    <property type="entry name" value="NDT80 DNA-binding domain"/>
    <property type="match status" value="1"/>
</dbReference>
<sequence length="624" mass="69521">MEENIIGDNSYGDSGNSDSISSNSNSNGNGNGNNAAPSNTIDDEFASLFLQELQNTRAESLKNVPVSVTEATVVSGNQSEVDYMNTLELSASQTNLAMKGAASYAMYLPMETTFNSNFLDLNELYSPGTQQVALESLMKGSGIGGAEDGVQEAGMQGDMMEQLRTGKPSFQNPLYNQGYQQMVDSGKQGEIISNILDITAGHDVDDKMKSEHYAPPKEPKVHGKESGKVVENENQVLQLISDHVLALMEVDADAQTINENFSFKIPFRGSIAGRLYINPESVVKLSQPCNVSTLMEVANSTQLFCYRRNWISLNFTMSLKFLETIKEGRPFGRMSLHLSSSLRKRDNKDSTKVSVITEREEFMFHKAELKNTENIVQASESEISIQYDDLVKISEHNEDMHFLWDQIKFKSATANNRHDAANKYYTIVLEARFYDSQNGANETIVHTKIFESHQVIVRGRNPSFYSKKGDILIGKIKKQSPSRTRVEVNHSESTDSAQFTLNPKIATSIENLRTDTVTKASAVDNDYKLPITALGNTVVSASSVTDKILSKLKNGNDRNLALKETKGGSSYQYFRVTDNYYLPPVDVGYFPHYVHHSKQVLKSNAVSAGMSHDQEVRQQYNYYI</sequence>
<evidence type="ECO:0000256" key="3">
    <source>
        <dbReference type="SAM" id="MobiDB-lite"/>
    </source>
</evidence>
<dbReference type="GO" id="GO:0003700">
    <property type="term" value="F:DNA-binding transcription factor activity"/>
    <property type="evidence" value="ECO:0007669"/>
    <property type="project" value="UniProtKB-UniRule"/>
</dbReference>
<keyword evidence="1 2" id="KW-0238">DNA-binding</keyword>
<dbReference type="InterPro" id="IPR024061">
    <property type="entry name" value="NDT80_DNA-bd_dom"/>
</dbReference>
<dbReference type="GO" id="GO:0051321">
    <property type="term" value="P:meiotic cell cycle"/>
    <property type="evidence" value="ECO:0007669"/>
    <property type="project" value="TreeGrafter"/>
</dbReference>
<feature type="DNA-binding region" description="NDT80" evidence="2">
    <location>
        <begin position="215"/>
        <end position="469"/>
    </location>
</feature>
<dbReference type="OrthoDB" id="4117572at2759"/>
<gene>
    <name evidence="5" type="ORF">PMKS-002163</name>
</gene>
<dbReference type="Pfam" id="PF05224">
    <property type="entry name" value="NDT80_PhoG"/>
    <property type="match status" value="1"/>
</dbReference>
<feature type="compositionally biased region" description="Low complexity" evidence="3">
    <location>
        <begin position="7"/>
        <end position="34"/>
    </location>
</feature>
<dbReference type="Proteomes" id="UP000186136">
    <property type="component" value="Unassembled WGS sequence"/>
</dbReference>
<dbReference type="InterPro" id="IPR008967">
    <property type="entry name" value="p53-like_TF_DNA-bd_sf"/>
</dbReference>
<accession>A0A1Q2YGL5</accession>
<evidence type="ECO:0000256" key="2">
    <source>
        <dbReference type="PROSITE-ProRule" id="PRU00850"/>
    </source>
</evidence>
<evidence type="ECO:0000313" key="5">
    <source>
        <dbReference type="EMBL" id="GAV28689.1"/>
    </source>
</evidence>
<dbReference type="SUPFAM" id="SSF49417">
    <property type="entry name" value="p53-like transcription factors"/>
    <property type="match status" value="1"/>
</dbReference>
<dbReference type="GO" id="GO:0003677">
    <property type="term" value="F:DNA binding"/>
    <property type="evidence" value="ECO:0007669"/>
    <property type="project" value="UniProtKB-KW"/>
</dbReference>
<feature type="domain" description="NDT80" evidence="4">
    <location>
        <begin position="215"/>
        <end position="469"/>
    </location>
</feature>
<evidence type="ECO:0000259" key="4">
    <source>
        <dbReference type="PROSITE" id="PS51517"/>
    </source>
</evidence>
<feature type="region of interest" description="Disordered" evidence="3">
    <location>
        <begin position="1"/>
        <end position="38"/>
    </location>
</feature>
<organism evidence="5 6">
    <name type="scientific">Pichia membranifaciens</name>
    <dbReference type="NCBI Taxonomy" id="4926"/>
    <lineage>
        <taxon>Eukaryota</taxon>
        <taxon>Fungi</taxon>
        <taxon>Dikarya</taxon>
        <taxon>Ascomycota</taxon>
        <taxon>Saccharomycotina</taxon>
        <taxon>Pichiomycetes</taxon>
        <taxon>Pichiales</taxon>
        <taxon>Pichiaceae</taxon>
        <taxon>Pichia</taxon>
    </lineage>
</organism>
<proteinExistence type="predicted"/>
<dbReference type="AlphaFoldDB" id="A0A1Q2YGL5"/>
<dbReference type="InterPro" id="IPR052605">
    <property type="entry name" value="Fungal_trans_regulator"/>
</dbReference>
<dbReference type="PANTHER" id="PTHR35144:SF1">
    <property type="entry name" value="PROTEIN PACG"/>
    <property type="match status" value="1"/>
</dbReference>
<dbReference type="InterPro" id="IPR037141">
    <property type="entry name" value="NDT80_DNA-bd_dom_sf"/>
</dbReference>
<reference evidence="5 6" key="1">
    <citation type="submission" date="2016-08" db="EMBL/GenBank/DDBJ databases">
        <title>Whole genome shotgun sequence of Pichia membranifaciens KS47-1.</title>
        <authorList>
            <person name="Konishi M."/>
            <person name="Ishida M."/>
            <person name="Arakawa T."/>
            <person name="Kato Y."/>
            <person name="Horiuchi J."/>
        </authorList>
    </citation>
    <scope>NUCLEOTIDE SEQUENCE [LARGE SCALE GENOMIC DNA]</scope>
    <source>
        <strain evidence="5 6">KS47-1</strain>
    </source>
</reference>
<comment type="caution">
    <text evidence="5">The sequence shown here is derived from an EMBL/GenBank/DDBJ whole genome shotgun (WGS) entry which is preliminary data.</text>
</comment>
<dbReference type="GO" id="GO:0045944">
    <property type="term" value="P:positive regulation of transcription by RNA polymerase II"/>
    <property type="evidence" value="ECO:0007669"/>
    <property type="project" value="TreeGrafter"/>
</dbReference>
<dbReference type="PANTHER" id="PTHR35144">
    <property type="entry name" value="MEIOSIS-SPECIFIC TRANSCRIPTION FACTOR NDT80"/>
    <property type="match status" value="1"/>
</dbReference>
<protein>
    <recommendedName>
        <fullName evidence="4">NDT80 domain-containing protein</fullName>
    </recommendedName>
</protein>
<keyword evidence="6" id="KW-1185">Reference proteome</keyword>
<dbReference type="PROSITE" id="PS51517">
    <property type="entry name" value="NDT80"/>
    <property type="match status" value="1"/>
</dbReference>
<name>A0A1Q2YGL5_9ASCO</name>
<dbReference type="EMBL" id="BDGI01000077">
    <property type="protein sequence ID" value="GAV28689.1"/>
    <property type="molecule type" value="Genomic_DNA"/>
</dbReference>
<dbReference type="GO" id="GO:0000228">
    <property type="term" value="C:nuclear chromosome"/>
    <property type="evidence" value="ECO:0007669"/>
    <property type="project" value="TreeGrafter"/>
</dbReference>